<evidence type="ECO:0000256" key="8">
    <source>
        <dbReference type="ARBA" id="ARBA00023170"/>
    </source>
</evidence>
<dbReference type="AlphaFoldDB" id="A0A195FSL6"/>
<reference evidence="11 12" key="1">
    <citation type="submission" date="2016-03" db="EMBL/GenBank/DDBJ databases">
        <title>Trachymyrmex septentrionalis WGS genome.</title>
        <authorList>
            <person name="Nygaard S."/>
            <person name="Hu H."/>
            <person name="Boomsma J."/>
            <person name="Zhang G."/>
        </authorList>
    </citation>
    <scope>NUCLEOTIDE SEQUENCE [LARGE SCALE GENOMIC DNA]</scope>
    <source>
        <strain evidence="11">Tsep2-gDNA-1</strain>
        <tissue evidence="11">Whole body</tissue>
    </source>
</reference>
<feature type="transmembrane region" description="Helical" evidence="10">
    <location>
        <begin position="441"/>
        <end position="473"/>
    </location>
</feature>
<keyword evidence="6 10" id="KW-1133">Transmembrane helix</keyword>
<accession>A0A195FSL6</accession>
<organism evidence="11 12">
    <name type="scientific">Trachymyrmex septentrionalis</name>
    <dbReference type="NCBI Taxonomy" id="34720"/>
    <lineage>
        <taxon>Eukaryota</taxon>
        <taxon>Metazoa</taxon>
        <taxon>Ecdysozoa</taxon>
        <taxon>Arthropoda</taxon>
        <taxon>Hexapoda</taxon>
        <taxon>Insecta</taxon>
        <taxon>Pterygota</taxon>
        <taxon>Neoptera</taxon>
        <taxon>Endopterygota</taxon>
        <taxon>Hymenoptera</taxon>
        <taxon>Apocrita</taxon>
        <taxon>Aculeata</taxon>
        <taxon>Formicoidea</taxon>
        <taxon>Formicidae</taxon>
        <taxon>Myrmicinae</taxon>
        <taxon>Trachymyrmex</taxon>
    </lineage>
</organism>
<feature type="transmembrane region" description="Helical" evidence="10">
    <location>
        <begin position="733"/>
        <end position="755"/>
    </location>
</feature>
<dbReference type="GO" id="GO:0005886">
    <property type="term" value="C:plasma membrane"/>
    <property type="evidence" value="ECO:0007669"/>
    <property type="project" value="UniProtKB-SubCell"/>
</dbReference>
<keyword evidence="3" id="KW-0716">Sensory transduction</keyword>
<feature type="transmembrane region" description="Helical" evidence="10">
    <location>
        <begin position="997"/>
        <end position="1018"/>
    </location>
</feature>
<proteinExistence type="predicted"/>
<evidence type="ECO:0000256" key="3">
    <source>
        <dbReference type="ARBA" id="ARBA00022606"/>
    </source>
</evidence>
<feature type="transmembrane region" description="Helical" evidence="10">
    <location>
        <begin position="936"/>
        <end position="958"/>
    </location>
</feature>
<evidence type="ECO:0000313" key="12">
    <source>
        <dbReference type="Proteomes" id="UP000078541"/>
    </source>
</evidence>
<keyword evidence="12" id="KW-1185">Reference proteome</keyword>
<evidence type="ECO:0000256" key="6">
    <source>
        <dbReference type="ARBA" id="ARBA00022989"/>
    </source>
</evidence>
<evidence type="ECO:0000256" key="7">
    <source>
        <dbReference type="ARBA" id="ARBA00023136"/>
    </source>
</evidence>
<dbReference type="GO" id="GO:0005549">
    <property type="term" value="F:odorant binding"/>
    <property type="evidence" value="ECO:0007669"/>
    <property type="project" value="InterPro"/>
</dbReference>
<keyword evidence="7 10" id="KW-0472">Membrane</keyword>
<evidence type="ECO:0000256" key="10">
    <source>
        <dbReference type="SAM" id="Phobius"/>
    </source>
</evidence>
<dbReference type="PANTHER" id="PTHR21137:SF35">
    <property type="entry name" value="ODORANT RECEPTOR 19A-RELATED"/>
    <property type="match status" value="1"/>
</dbReference>
<dbReference type="STRING" id="34720.A0A195FSL6"/>
<keyword evidence="4 10" id="KW-0812">Transmembrane</keyword>
<dbReference type="GO" id="GO:0007165">
    <property type="term" value="P:signal transduction"/>
    <property type="evidence" value="ECO:0007669"/>
    <property type="project" value="UniProtKB-KW"/>
</dbReference>
<feature type="transmembrane region" description="Helical" evidence="10">
    <location>
        <begin position="687"/>
        <end position="710"/>
    </location>
</feature>
<feature type="transmembrane region" description="Helical" evidence="10">
    <location>
        <begin position="34"/>
        <end position="53"/>
    </location>
</feature>
<feature type="transmembrane region" description="Helical" evidence="10">
    <location>
        <begin position="372"/>
        <end position="392"/>
    </location>
</feature>
<protein>
    <submittedName>
        <fullName evidence="11">Odorant receptor Or2</fullName>
    </submittedName>
</protein>
<dbReference type="Pfam" id="PF02949">
    <property type="entry name" value="7tm_6"/>
    <property type="match status" value="2"/>
</dbReference>
<evidence type="ECO:0000313" key="11">
    <source>
        <dbReference type="EMBL" id="KYN43580.1"/>
    </source>
</evidence>
<evidence type="ECO:0000256" key="9">
    <source>
        <dbReference type="ARBA" id="ARBA00023224"/>
    </source>
</evidence>
<gene>
    <name evidence="11" type="ORF">ALC56_01841</name>
</gene>
<evidence type="ECO:0000256" key="4">
    <source>
        <dbReference type="ARBA" id="ARBA00022692"/>
    </source>
</evidence>
<feature type="transmembrane region" description="Helical" evidence="10">
    <location>
        <begin position="132"/>
        <end position="151"/>
    </location>
</feature>
<keyword evidence="9" id="KW-0807">Transducer</keyword>
<dbReference type="EMBL" id="KQ981276">
    <property type="protein sequence ID" value="KYN43580.1"/>
    <property type="molecule type" value="Genomic_DNA"/>
</dbReference>
<evidence type="ECO:0000256" key="2">
    <source>
        <dbReference type="ARBA" id="ARBA00022475"/>
    </source>
</evidence>
<sequence length="1037" mass="121304">MDIFDTRYFRVNKLLLSFFGLWPMQSTSNKNKRLCCTLFGILILLLPQFRMLIQHVCHDWCLLSKFNDIWILMEYMKRSRMFTLVFLSTPNDNFVTAPLTIPLLDSILMLNVTRTKQMPHPTEFFLDMEKYYYILLALTIVGYSVCCTVIVATDTIYIALLQHTCGTLAILSYRLKRLATHDKSKECFDPTFKEDRDVENMVNCIQLQIRIERLIYLIESTFATCLITDIGLGILLQCTACVMIVTRTELVRNGPLVLIQSLRFFLNSWLGQNIIDHSSQISVAAYNGMWYQTCSEAKKMLLFLLMKCQKSYNITMVKLYVICLENYSYQEFRLKMNQPMDVFDTRYFQVNKLLLSFLGLWPMQSSSNRKKLFYCTLFGILILLLPQIAFLFKRMRNLNDFYDVLLTFFRMLVQHIRHDWCLSAKYNDIETLMEYMERNRIFTLVYTILASTSIASFVTAPLTIPLLESILMSNVTRSKRMPHPTEFFLDMEKYYYILLAITFIGYAVCGMIVIATDTIYFALLQYTCGTLAILRYSNFALVYNKIQFYLSIYNKIQFYFSINRLAAYDKSKKCFNRNSTSKGDTDVENMVHCIQLQIRIESLTVFEFWGLAAGITDLSIIMENTSPLLVNSIVIIKFVNCVFTNDKMKELLEDIEETWKIKHTGSEKKILQHYAEKSRTFTIRYAIALYATWLFYSTTPIVVSGIYTILPTNETNTVKFLYRMEHVLDLDKYFKLLMLHGFISVFYIVSVPIAIDTMFTLYTQHICALFECLRMLVQHVRHDWYLSAKYNDIWILMEYMKRNRKFILVYSRDTDVENMVHCIQLQIRIERLIYLIKTTIAICLSTDVGLGILLQCSGCVRIVTRTELARNGPLVLIQSIRFSFNSWLGQQIDHNSKISVAAYSCNWYKISMRSKDLLRFTLLRATKPCQIKAGKLFIMSMENFSSVCVFGLYAMWLFYTTPPIIVSGIYTLLPTNETYSARFLYRLEHVLDMDKYFNLLMLHGFISVFYIVSVPIAVDSLFTLCIQHVCALFRCIK</sequence>
<dbReference type="Proteomes" id="UP000078541">
    <property type="component" value="Unassembled WGS sequence"/>
</dbReference>
<feature type="transmembrane region" description="Helical" evidence="10">
    <location>
        <begin position="157"/>
        <end position="175"/>
    </location>
</feature>
<feature type="transmembrane region" description="Helical" evidence="10">
    <location>
        <begin position="94"/>
        <end position="112"/>
    </location>
</feature>
<keyword evidence="5" id="KW-0552">Olfaction</keyword>
<keyword evidence="8 11" id="KW-0675">Receptor</keyword>
<keyword evidence="2" id="KW-1003">Cell membrane</keyword>
<feature type="transmembrane region" description="Helical" evidence="10">
    <location>
        <begin position="494"/>
        <end position="514"/>
    </location>
</feature>
<evidence type="ECO:0000256" key="1">
    <source>
        <dbReference type="ARBA" id="ARBA00004651"/>
    </source>
</evidence>
<name>A0A195FSL6_9HYME</name>
<dbReference type="InterPro" id="IPR004117">
    <property type="entry name" value="7tm6_olfct_rcpt"/>
</dbReference>
<dbReference type="GO" id="GO:0004984">
    <property type="term" value="F:olfactory receptor activity"/>
    <property type="evidence" value="ECO:0007669"/>
    <property type="project" value="InterPro"/>
</dbReference>
<dbReference type="PANTHER" id="PTHR21137">
    <property type="entry name" value="ODORANT RECEPTOR"/>
    <property type="match status" value="1"/>
</dbReference>
<evidence type="ECO:0000256" key="5">
    <source>
        <dbReference type="ARBA" id="ARBA00022725"/>
    </source>
</evidence>
<comment type="subcellular location">
    <subcellularLocation>
        <location evidence="1">Cell membrane</location>
        <topology evidence="1">Multi-pass membrane protein</topology>
    </subcellularLocation>
</comment>